<evidence type="ECO:0000313" key="2">
    <source>
        <dbReference type="Proteomes" id="UP000720595"/>
    </source>
</evidence>
<sequence length="225" mass="25893">MEKINIYQMSLNPCMIDLKVEKSKLLRRVKASVENKYKNVEFNKIRMHSFRPLDNKGYGKYTDFRLDEIEGPAILVVSSLYDLDKNGAQAYARLNYALSLDKIKAVYITNYNVDVDVTKYIKFLDRVFRESKSIRPKRVEVPEELIEAIGDLRRVSPPVMLSDIAAVTGLQESMVRKFASQAVVGAGRGVSISSRQVKLLQDALELAKEKEFKRFEILEEEYIEE</sequence>
<keyword evidence="2" id="KW-1185">Reference proteome</keyword>
<comment type="caution">
    <text evidence="1">The sequence shown here is derived from an EMBL/GenBank/DDBJ whole genome shotgun (WGS) entry which is preliminary data.</text>
</comment>
<dbReference type="EMBL" id="JAFBDH010000001">
    <property type="protein sequence ID" value="MBM7549604.1"/>
    <property type="molecule type" value="Genomic_DNA"/>
</dbReference>
<protein>
    <submittedName>
        <fullName evidence="1">Uncharacterized protein</fullName>
    </submittedName>
</protein>
<reference evidence="1 2" key="1">
    <citation type="submission" date="2021-01" db="EMBL/GenBank/DDBJ databases">
        <title>Genomic Encyclopedia of Type Strains, Phase IV (KMG-IV): sequencing the most valuable type-strain genomes for metagenomic binning, comparative biology and taxonomic classification.</title>
        <authorList>
            <person name="Goeker M."/>
        </authorList>
    </citation>
    <scope>NUCLEOTIDE SEQUENCE [LARGE SCALE GENOMIC DNA]</scope>
    <source>
        <strain evidence="1 2">DSM 21461</strain>
    </source>
</reference>
<evidence type="ECO:0000313" key="1">
    <source>
        <dbReference type="EMBL" id="MBM7549604.1"/>
    </source>
</evidence>
<gene>
    <name evidence="1" type="ORF">JOD41_000319</name>
</gene>
<dbReference type="Proteomes" id="UP000720595">
    <property type="component" value="Unassembled WGS sequence"/>
</dbReference>
<dbReference type="RefSeq" id="WP_205051301.1">
    <property type="nucleotide sequence ID" value="NZ_JAFBDH010000001.1"/>
</dbReference>
<accession>A0ABS2MHX3</accession>
<organism evidence="1 2">
    <name type="scientific">Peptoniphilus gorbachii</name>
    <dbReference type="NCBI Taxonomy" id="411567"/>
    <lineage>
        <taxon>Bacteria</taxon>
        <taxon>Bacillati</taxon>
        <taxon>Bacillota</taxon>
        <taxon>Tissierellia</taxon>
        <taxon>Tissierellales</taxon>
        <taxon>Peptoniphilaceae</taxon>
        <taxon>Peptoniphilus</taxon>
    </lineage>
</organism>
<name>A0ABS2MHX3_9FIRM</name>
<proteinExistence type="predicted"/>